<accession>A0A8E1C2J4</accession>
<proteinExistence type="predicted"/>
<evidence type="ECO:0000313" key="1">
    <source>
        <dbReference type="EMBL" id="KER35993.1"/>
    </source>
</evidence>
<reference evidence="1 2" key="1">
    <citation type="submission" date="2014-05" db="EMBL/GenBank/DDBJ databases">
        <title>Genome Announcement of Sphingobium lucknowense F2.</title>
        <authorList>
            <person name="Lal R."/>
            <person name="Negi V."/>
            <person name="Lata P."/>
            <person name="Sangwan N."/>
            <person name="Gupta S.K."/>
            <person name="Rao D.L.N."/>
            <person name="Das S."/>
        </authorList>
    </citation>
    <scope>NUCLEOTIDE SEQUENCE [LARGE SCALE GENOMIC DNA]</scope>
    <source>
        <strain evidence="1 2">F2</strain>
    </source>
</reference>
<comment type="caution">
    <text evidence="1">The sequence shown here is derived from an EMBL/GenBank/DDBJ whole genome shotgun (WGS) entry which is preliminary data.</text>
</comment>
<evidence type="ECO:0008006" key="3">
    <source>
        <dbReference type="Google" id="ProtNLM"/>
    </source>
</evidence>
<sequence length="180" mass="19568">MSLGLVFVMGAPDAGADGLSLPEGALAPVPWVGRTMSSRAGEPGRPRHMLLADSAARTDLAGAAGAWRWSGVQILPGDEPAPRNAGGLLVNWMNIDGAHEEEFNDWYDTEHVPRFRAVDGVLAARRFRASTSQPSYAAFYHLRDLDVVTGAQWREAATTPWSARILTFRHDNLRMGFTPA</sequence>
<evidence type="ECO:0000313" key="2">
    <source>
        <dbReference type="Proteomes" id="UP000028135"/>
    </source>
</evidence>
<gene>
    <name evidence="1" type="ORF">AL00_13150</name>
</gene>
<organism evidence="1 2">
    <name type="scientific">Sphingobium indicum F2</name>
    <dbReference type="NCBI Taxonomy" id="1450518"/>
    <lineage>
        <taxon>Bacteria</taxon>
        <taxon>Pseudomonadati</taxon>
        <taxon>Pseudomonadota</taxon>
        <taxon>Alphaproteobacteria</taxon>
        <taxon>Sphingomonadales</taxon>
        <taxon>Sphingomonadaceae</taxon>
        <taxon>Sphingobium</taxon>
    </lineage>
</organism>
<dbReference type="RefSeq" id="WP_020819019.1">
    <property type="nucleotide sequence ID" value="NZ_JANF02000061.1"/>
</dbReference>
<name>A0A8E1C2J4_9SPHN</name>
<dbReference type="EMBL" id="JANF02000061">
    <property type="protein sequence ID" value="KER35993.1"/>
    <property type="molecule type" value="Genomic_DNA"/>
</dbReference>
<dbReference type="Proteomes" id="UP000028135">
    <property type="component" value="Unassembled WGS sequence"/>
</dbReference>
<dbReference type="AlphaFoldDB" id="A0A8E1C2J4"/>
<protein>
    <recommendedName>
        <fullName evidence="3">EthD domain-containing protein</fullName>
    </recommendedName>
</protein>